<evidence type="ECO:0000313" key="3">
    <source>
        <dbReference type="Proteomes" id="UP001595583"/>
    </source>
</evidence>
<dbReference type="EMBL" id="JBHRTK010000012">
    <property type="protein sequence ID" value="MFC3206855.1"/>
    <property type="molecule type" value="Genomic_DNA"/>
</dbReference>
<dbReference type="InterPro" id="IPR008840">
    <property type="entry name" value="Sipho_Gp157"/>
</dbReference>
<gene>
    <name evidence="2" type="ORF">ACFOHJ_11580</name>
</gene>
<name>A0ABV7K9R8_9HYPH</name>
<reference evidence="3" key="1">
    <citation type="journal article" date="2019" name="Int. J. Syst. Evol. Microbiol.">
        <title>The Global Catalogue of Microorganisms (GCM) 10K type strain sequencing project: providing services to taxonomists for standard genome sequencing and annotation.</title>
        <authorList>
            <consortium name="The Broad Institute Genomics Platform"/>
            <consortium name="The Broad Institute Genome Sequencing Center for Infectious Disease"/>
            <person name="Wu L."/>
            <person name="Ma J."/>
        </authorList>
    </citation>
    <scope>NUCLEOTIDE SEQUENCE [LARGE SCALE GENOMIC DNA]</scope>
    <source>
        <strain evidence="3">KCTC 52165</strain>
    </source>
</reference>
<evidence type="ECO:0000313" key="2">
    <source>
        <dbReference type="EMBL" id="MFC3206855.1"/>
    </source>
</evidence>
<accession>A0ABV7K9R8</accession>
<evidence type="ECO:0000256" key="1">
    <source>
        <dbReference type="SAM" id="Coils"/>
    </source>
</evidence>
<keyword evidence="1" id="KW-0175">Coiled coil</keyword>
<dbReference type="Proteomes" id="UP001595583">
    <property type="component" value="Unassembled WGS sequence"/>
</dbReference>
<feature type="coiled-coil region" evidence="1">
    <location>
        <begin position="66"/>
        <end position="93"/>
    </location>
</feature>
<keyword evidence="3" id="KW-1185">Reference proteome</keyword>
<protein>
    <submittedName>
        <fullName evidence="2">Siphovirus Gp157 family protein</fullName>
    </submittedName>
</protein>
<proteinExistence type="predicted"/>
<dbReference type="RefSeq" id="WP_378220658.1">
    <property type="nucleotide sequence ID" value="NZ_JBHRTK010000012.1"/>
</dbReference>
<sequence>MSANINNQYLQADVANVLSDIDNLLTAYPELADDDDLRRDMLEGSTAAYDVLSRLVNLERDADSLSKAIAARITDLQARRQRAERQKEAMRILMLRILQAIGERKATLVEATVSVRATPAGVEIVDESALPPDCVRTVTSPDKTRIKELLAANQNVPGARMGEAGVTVSVKVA</sequence>
<dbReference type="Pfam" id="PF05565">
    <property type="entry name" value="Sipho_Gp157"/>
    <property type="match status" value="1"/>
</dbReference>
<comment type="caution">
    <text evidence="2">The sequence shown here is derived from an EMBL/GenBank/DDBJ whole genome shotgun (WGS) entry which is preliminary data.</text>
</comment>
<organism evidence="2 3">
    <name type="scientific">Aquamicrobium soli</name>
    <dbReference type="NCBI Taxonomy" id="1811518"/>
    <lineage>
        <taxon>Bacteria</taxon>
        <taxon>Pseudomonadati</taxon>
        <taxon>Pseudomonadota</taxon>
        <taxon>Alphaproteobacteria</taxon>
        <taxon>Hyphomicrobiales</taxon>
        <taxon>Phyllobacteriaceae</taxon>
        <taxon>Aquamicrobium</taxon>
    </lineage>
</organism>